<evidence type="ECO:0000313" key="2">
    <source>
        <dbReference type="EMBL" id="SOQ40038.1"/>
    </source>
</evidence>
<reference evidence="2" key="1">
    <citation type="submission" date="2016-07" db="EMBL/GenBank/DDBJ databases">
        <authorList>
            <person name="Bretaudeau A."/>
        </authorList>
    </citation>
    <scope>NUCLEOTIDE SEQUENCE</scope>
    <source>
        <strain evidence="2">Rice</strain>
        <tissue evidence="2">Whole body</tissue>
    </source>
</reference>
<proteinExistence type="predicted"/>
<sequence>MEDESMIKGPFPPEMCYTTLTSPAALIMENKDNHKNTQTGKRADGSPDGKQSEPPMDTRNTRGKYTSALPAFWGIEFEECYGIGDWEDWGRGGENNAMTSPALSESRGTMIVQWDDSHTTGPPYPPSIRLFVELSVANPFYRNRVLSRTATLPQTVISNPPERRRFLQT</sequence>
<feature type="compositionally biased region" description="Basic and acidic residues" evidence="1">
    <location>
        <begin position="29"/>
        <end position="51"/>
    </location>
</feature>
<dbReference type="AlphaFoldDB" id="A0A2H1VGU0"/>
<name>A0A2H1VGU0_SPOFR</name>
<dbReference type="EMBL" id="ODYU01002491">
    <property type="protein sequence ID" value="SOQ40038.1"/>
    <property type="molecule type" value="Genomic_DNA"/>
</dbReference>
<gene>
    <name evidence="2" type="ORF">SFRICE_033187</name>
</gene>
<organism evidence="2">
    <name type="scientific">Spodoptera frugiperda</name>
    <name type="common">Fall armyworm</name>
    <dbReference type="NCBI Taxonomy" id="7108"/>
    <lineage>
        <taxon>Eukaryota</taxon>
        <taxon>Metazoa</taxon>
        <taxon>Ecdysozoa</taxon>
        <taxon>Arthropoda</taxon>
        <taxon>Hexapoda</taxon>
        <taxon>Insecta</taxon>
        <taxon>Pterygota</taxon>
        <taxon>Neoptera</taxon>
        <taxon>Endopterygota</taxon>
        <taxon>Lepidoptera</taxon>
        <taxon>Glossata</taxon>
        <taxon>Ditrysia</taxon>
        <taxon>Noctuoidea</taxon>
        <taxon>Noctuidae</taxon>
        <taxon>Amphipyrinae</taxon>
        <taxon>Spodoptera</taxon>
    </lineage>
</organism>
<evidence type="ECO:0000256" key="1">
    <source>
        <dbReference type="SAM" id="MobiDB-lite"/>
    </source>
</evidence>
<protein>
    <submittedName>
        <fullName evidence="2">SFRICE_033187</fullName>
    </submittedName>
</protein>
<feature type="region of interest" description="Disordered" evidence="1">
    <location>
        <begin position="27"/>
        <end position="63"/>
    </location>
</feature>
<accession>A0A2H1VGU0</accession>